<dbReference type="Proteomes" id="UP000182584">
    <property type="component" value="Unassembled WGS sequence"/>
</dbReference>
<dbReference type="AlphaFoldDB" id="A0A1H9QUN1"/>
<dbReference type="RefSeq" id="WP_074755519.1">
    <property type="nucleotide sequence ID" value="NZ_FOGJ01000008.1"/>
</dbReference>
<gene>
    <name evidence="1" type="ORF">SAMN04487884_108107</name>
</gene>
<evidence type="ECO:0000313" key="1">
    <source>
        <dbReference type="EMBL" id="SER63559.1"/>
    </source>
</evidence>
<proteinExistence type="predicted"/>
<dbReference type="InterPro" id="IPR011990">
    <property type="entry name" value="TPR-like_helical_dom_sf"/>
</dbReference>
<evidence type="ECO:0000313" key="2">
    <source>
        <dbReference type="Proteomes" id="UP000182584"/>
    </source>
</evidence>
<evidence type="ECO:0008006" key="3">
    <source>
        <dbReference type="Google" id="ProtNLM"/>
    </source>
</evidence>
<dbReference type="SUPFAM" id="SSF48452">
    <property type="entry name" value="TPR-like"/>
    <property type="match status" value="1"/>
</dbReference>
<sequence>MSNVKMCVGARSDTPYYMKHFDTQLYSIEELCYIITQNAFLLEEEDFDDNLIEWIRDRLHLNPLSDMLINLKNGNAGLFEIVMTILGYVGYNTEKEMREVRSLLEQSSHMDQFDKKLNKARMYLDQGKLSSAEEEYRYLEDSLPDGALNELAVVYHNQGVILARKFYFMEAAEHFRKEYDIAHTKSALMSYMYAVRICMTEKQYIDYMADNKDAYLLSMELEKKMSDAGLIYDAGEDKHQLATLSVYKAEGNLTAYKDGMNEIIRNMKEEYRGMCS</sequence>
<reference evidence="1 2" key="1">
    <citation type="submission" date="2016-10" db="EMBL/GenBank/DDBJ databases">
        <authorList>
            <person name="de Groot N.N."/>
        </authorList>
    </citation>
    <scope>NUCLEOTIDE SEQUENCE [LARGE SCALE GENOMIC DNA]</scope>
    <source>
        <strain evidence="1 2">AR40</strain>
    </source>
</reference>
<name>A0A1H9QUN1_BUTFI</name>
<accession>A0A1H9QUN1</accession>
<dbReference type="eggNOG" id="ENOG5031XPQ">
    <property type="taxonomic scope" value="Bacteria"/>
</dbReference>
<dbReference type="OrthoDB" id="1895216at2"/>
<dbReference type="EMBL" id="FOGJ01000008">
    <property type="protein sequence ID" value="SER63559.1"/>
    <property type="molecule type" value="Genomic_DNA"/>
</dbReference>
<organism evidence="1 2">
    <name type="scientific">Butyrivibrio fibrisolvens</name>
    <dbReference type="NCBI Taxonomy" id="831"/>
    <lineage>
        <taxon>Bacteria</taxon>
        <taxon>Bacillati</taxon>
        <taxon>Bacillota</taxon>
        <taxon>Clostridia</taxon>
        <taxon>Lachnospirales</taxon>
        <taxon>Lachnospiraceae</taxon>
        <taxon>Butyrivibrio</taxon>
    </lineage>
</organism>
<protein>
    <recommendedName>
        <fullName evidence="3">Tetratricopeptide repeat-containing protein</fullName>
    </recommendedName>
</protein>